<dbReference type="PANTHER" id="PTHR12318">
    <property type="entry name" value="TESTOSTERONE-REGULATED PROTEIN RP2"/>
    <property type="match status" value="1"/>
</dbReference>
<dbReference type="AlphaFoldDB" id="A0A7T3CH04"/>
<dbReference type="KEGG" id="rkr:I6G21_02020"/>
<evidence type="ECO:0000256" key="5">
    <source>
        <dbReference type="ARBA" id="ARBA00022842"/>
    </source>
</evidence>
<dbReference type="RefSeq" id="WP_129357717.1">
    <property type="nucleotide sequence ID" value="NZ_CP065738.1"/>
</dbReference>
<dbReference type="EMBL" id="CP065738">
    <property type="protein sequence ID" value="QPT54007.1"/>
    <property type="molecule type" value="Genomic_DNA"/>
</dbReference>
<reference evidence="8 9" key="1">
    <citation type="submission" date="2020-12" db="EMBL/GenBank/DDBJ databases">
        <title>FDA dAtabase for Regulatory Grade micrObial Sequences (FDA-ARGOS): Supporting development and validation of Infectious Disease Dx tests.</title>
        <authorList>
            <person name="Sproer C."/>
            <person name="Gronow S."/>
            <person name="Severitt S."/>
            <person name="Schroder I."/>
            <person name="Tallon L."/>
            <person name="Sadzewicz L."/>
            <person name="Zhao X."/>
            <person name="Boylan J."/>
            <person name="Ott S."/>
            <person name="Bowen H."/>
            <person name="Vavikolanu K."/>
            <person name="Mehta A."/>
            <person name="Aluvathingal J."/>
            <person name="Nadendla S."/>
            <person name="Lowell S."/>
            <person name="Myers T."/>
            <person name="Yan Y."/>
            <person name="Sichtig H."/>
        </authorList>
    </citation>
    <scope>NUCLEOTIDE SEQUENCE [LARGE SCALE GENOMIC DNA]</scope>
    <source>
        <strain evidence="8 9">FDAARGOS_864</strain>
    </source>
</reference>
<dbReference type="GeneID" id="61262132"/>
<dbReference type="SUPFAM" id="SSF55811">
    <property type="entry name" value="Nudix"/>
    <property type="match status" value="1"/>
</dbReference>
<evidence type="ECO:0000313" key="9">
    <source>
        <dbReference type="Proteomes" id="UP000594975"/>
    </source>
</evidence>
<comment type="cofactor">
    <cofactor evidence="2">
        <name>Mg(2+)</name>
        <dbReference type="ChEBI" id="CHEBI:18420"/>
    </cofactor>
</comment>
<dbReference type="Proteomes" id="UP000594975">
    <property type="component" value="Chromosome"/>
</dbReference>
<dbReference type="GO" id="GO:0046872">
    <property type="term" value="F:metal ion binding"/>
    <property type="evidence" value="ECO:0007669"/>
    <property type="project" value="UniProtKB-KW"/>
</dbReference>
<evidence type="ECO:0000256" key="4">
    <source>
        <dbReference type="ARBA" id="ARBA00022801"/>
    </source>
</evidence>
<dbReference type="PANTHER" id="PTHR12318:SF0">
    <property type="entry name" value="ACYL-COENZYME A DIPHOSPHATASE NUDT19"/>
    <property type="match status" value="1"/>
</dbReference>
<keyword evidence="4 8" id="KW-0378">Hydrolase</keyword>
<dbReference type="InterPro" id="IPR015797">
    <property type="entry name" value="NUDIX_hydrolase-like_dom_sf"/>
</dbReference>
<feature type="compositionally biased region" description="Basic and acidic residues" evidence="7">
    <location>
        <begin position="23"/>
        <end position="32"/>
    </location>
</feature>
<gene>
    <name evidence="8" type="ORF">I6G21_02020</name>
</gene>
<comment type="cofactor">
    <cofactor evidence="1">
        <name>Mn(2+)</name>
        <dbReference type="ChEBI" id="CHEBI:29035"/>
    </cofactor>
</comment>
<evidence type="ECO:0000313" key="8">
    <source>
        <dbReference type="EMBL" id="QPT54007.1"/>
    </source>
</evidence>
<evidence type="ECO:0000256" key="3">
    <source>
        <dbReference type="ARBA" id="ARBA00022723"/>
    </source>
</evidence>
<keyword evidence="6" id="KW-0464">Manganese</keyword>
<protein>
    <submittedName>
        <fullName evidence="8">NUDIX hydrolase</fullName>
    </submittedName>
</protein>
<sequence>MKSATDVLTRSPRVIARTGTPEEQERTPRHLRLSERESAAAKTWLEEQTDAACCPLRTAGCVVLIREGADGLEAFLTYRTSPDSPLGKVGFPGGAATAADEQPVGWFGPTPTQWAQKFGHEEILPARCAVVAAIRETFQEVGVLLAGPDETATVENSEASETMACRERITGRELDFVDWLKRGGLKLRTDLLKPIGRWQSPNFSHRRYDTHYFAAVVPVGQKPRLLESRGVWGRWVTAAQLVADLDSTALGEEIGQEKTRGLTVQQLITPGVLCILESLARSQSAIGFLTKKRTVHTQKPELERRDGALTLCFTPPATGCAPRAKGV</sequence>
<name>A0A7T3CH04_9MICC</name>
<dbReference type="InterPro" id="IPR039121">
    <property type="entry name" value="NUDT19"/>
</dbReference>
<evidence type="ECO:0000256" key="6">
    <source>
        <dbReference type="ARBA" id="ARBA00023211"/>
    </source>
</evidence>
<evidence type="ECO:0000256" key="2">
    <source>
        <dbReference type="ARBA" id="ARBA00001946"/>
    </source>
</evidence>
<keyword evidence="5" id="KW-0460">Magnesium</keyword>
<evidence type="ECO:0000256" key="7">
    <source>
        <dbReference type="SAM" id="MobiDB-lite"/>
    </source>
</evidence>
<evidence type="ECO:0000256" key="1">
    <source>
        <dbReference type="ARBA" id="ARBA00001936"/>
    </source>
</evidence>
<dbReference type="Gene3D" id="3.90.79.10">
    <property type="entry name" value="Nucleoside Triphosphate Pyrophosphohydrolase"/>
    <property type="match status" value="1"/>
</dbReference>
<proteinExistence type="predicted"/>
<dbReference type="GO" id="GO:0016818">
    <property type="term" value="F:hydrolase activity, acting on acid anhydrides, in phosphorus-containing anhydrides"/>
    <property type="evidence" value="ECO:0007669"/>
    <property type="project" value="InterPro"/>
</dbReference>
<feature type="region of interest" description="Disordered" evidence="7">
    <location>
        <begin position="1"/>
        <end position="32"/>
    </location>
</feature>
<organism evidence="8 9">
    <name type="scientific">Rothia kristinae</name>
    <dbReference type="NCBI Taxonomy" id="37923"/>
    <lineage>
        <taxon>Bacteria</taxon>
        <taxon>Bacillati</taxon>
        <taxon>Actinomycetota</taxon>
        <taxon>Actinomycetes</taxon>
        <taxon>Micrococcales</taxon>
        <taxon>Micrococcaceae</taxon>
        <taxon>Rothia</taxon>
    </lineage>
</organism>
<accession>A0A7T3CH04</accession>
<keyword evidence="3" id="KW-0479">Metal-binding</keyword>